<feature type="domain" description="HTH luxR-type" evidence="1">
    <location>
        <begin position="265"/>
        <end position="322"/>
    </location>
</feature>
<dbReference type="Gene3D" id="1.10.10.10">
    <property type="entry name" value="Winged helix-like DNA-binding domain superfamily/Winged helix DNA-binding domain"/>
    <property type="match status" value="1"/>
</dbReference>
<organism evidence="2 3">
    <name type="scientific">Novosphingobium tardum</name>
    <dbReference type="NCBI Taxonomy" id="1538021"/>
    <lineage>
        <taxon>Bacteria</taxon>
        <taxon>Pseudomonadati</taxon>
        <taxon>Pseudomonadota</taxon>
        <taxon>Alphaproteobacteria</taxon>
        <taxon>Sphingomonadales</taxon>
        <taxon>Sphingomonadaceae</taxon>
        <taxon>Novosphingobium</taxon>
    </lineage>
</organism>
<dbReference type="RefSeq" id="WP_379538216.1">
    <property type="nucleotide sequence ID" value="NZ_JBHSDR010000004.1"/>
</dbReference>
<proteinExistence type="predicted"/>
<dbReference type="InterPro" id="IPR016032">
    <property type="entry name" value="Sig_transdc_resp-reg_C-effctor"/>
</dbReference>
<dbReference type="InterPro" id="IPR000792">
    <property type="entry name" value="Tscrpt_reg_LuxR_C"/>
</dbReference>
<protein>
    <submittedName>
        <fullName evidence="2">Helix-turn-helix transcriptional regulator</fullName>
    </submittedName>
</protein>
<dbReference type="SUPFAM" id="SSF46894">
    <property type="entry name" value="C-terminal effector domain of the bipartite response regulators"/>
    <property type="match status" value="1"/>
</dbReference>
<sequence length="330" mass="34903">MVLFSGDRRELLLPLQTGVHEDPAFTRFLARLRARTGAQRVVLFAGPPAGTEALLAEQAAEHSLAPLSAAQLDEAIALPINALRPGRVYALAELPLDSDSEQVERRAELGIAHARLLRVAPRDDLNGWLLLFHANQEFAAADSALLSAIAPHLAAALETRARIDELTLRTRIAEDALARLGIAQAALGVDGRPIVADAVMRLPRMPLAEATSAREPRLVGLGGDALLLRPFATAGCPLAPCATIAATRTPRRNNHAAARALLARLHGLSPREAALADALSRGEPLVAAGVALGLTPETTRNYSKRIYAKTGTTGQADLVQMVLNGLALLA</sequence>
<dbReference type="SMART" id="SM00421">
    <property type="entry name" value="HTH_LUXR"/>
    <property type="match status" value="1"/>
</dbReference>
<evidence type="ECO:0000259" key="1">
    <source>
        <dbReference type="SMART" id="SM00421"/>
    </source>
</evidence>
<evidence type="ECO:0000313" key="3">
    <source>
        <dbReference type="Proteomes" id="UP001595828"/>
    </source>
</evidence>
<evidence type="ECO:0000313" key="2">
    <source>
        <dbReference type="EMBL" id="MFC4294723.1"/>
    </source>
</evidence>
<dbReference type="EMBL" id="JBHSDR010000004">
    <property type="protein sequence ID" value="MFC4294723.1"/>
    <property type="molecule type" value="Genomic_DNA"/>
</dbReference>
<dbReference type="InterPro" id="IPR036388">
    <property type="entry name" value="WH-like_DNA-bd_sf"/>
</dbReference>
<reference evidence="3" key="1">
    <citation type="journal article" date="2019" name="Int. J. Syst. Evol. Microbiol.">
        <title>The Global Catalogue of Microorganisms (GCM) 10K type strain sequencing project: providing services to taxonomists for standard genome sequencing and annotation.</title>
        <authorList>
            <consortium name="The Broad Institute Genomics Platform"/>
            <consortium name="The Broad Institute Genome Sequencing Center for Infectious Disease"/>
            <person name="Wu L."/>
            <person name="Ma J."/>
        </authorList>
    </citation>
    <scope>NUCLEOTIDE SEQUENCE [LARGE SCALE GENOMIC DNA]</scope>
    <source>
        <strain evidence="3">CGMCC 1.12989</strain>
    </source>
</reference>
<keyword evidence="3" id="KW-1185">Reference proteome</keyword>
<accession>A0ABV8RMX0</accession>
<comment type="caution">
    <text evidence="2">The sequence shown here is derived from an EMBL/GenBank/DDBJ whole genome shotgun (WGS) entry which is preliminary data.</text>
</comment>
<dbReference type="SUPFAM" id="SSF55781">
    <property type="entry name" value="GAF domain-like"/>
    <property type="match status" value="1"/>
</dbReference>
<gene>
    <name evidence="2" type="ORF">ACFO0A_06575</name>
</gene>
<name>A0ABV8RMX0_9SPHN</name>
<dbReference type="Proteomes" id="UP001595828">
    <property type="component" value="Unassembled WGS sequence"/>
</dbReference>